<dbReference type="InterPro" id="IPR039246">
    <property type="entry name" value="Flagellar_FlgA"/>
</dbReference>
<evidence type="ECO:0000256" key="2">
    <source>
        <dbReference type="ARBA" id="ARBA00022729"/>
    </source>
</evidence>
<dbReference type="Pfam" id="PF17656">
    <property type="entry name" value="ChapFlgA_N"/>
    <property type="match status" value="1"/>
</dbReference>
<keyword evidence="3" id="KW-0574">Periplasm</keyword>
<feature type="domain" description="SAF" evidence="4">
    <location>
        <begin position="137"/>
        <end position="199"/>
    </location>
</feature>
<keyword evidence="5" id="KW-0966">Cell projection</keyword>
<dbReference type="GO" id="GO:0044780">
    <property type="term" value="P:bacterial-type flagellum assembly"/>
    <property type="evidence" value="ECO:0007669"/>
    <property type="project" value="InterPro"/>
</dbReference>
<dbReference type="NCBIfam" id="TIGR03170">
    <property type="entry name" value="flgA_cterm"/>
    <property type="match status" value="1"/>
</dbReference>
<keyword evidence="2" id="KW-0732">Signal</keyword>
<dbReference type="CDD" id="cd11614">
    <property type="entry name" value="SAF_CpaB_FlgA_like"/>
    <property type="match status" value="1"/>
</dbReference>
<dbReference type="PANTHER" id="PTHR36307">
    <property type="entry name" value="FLAGELLA BASAL BODY P-RING FORMATION PROTEIN FLGA"/>
    <property type="match status" value="1"/>
</dbReference>
<dbReference type="Proteomes" id="UP001336250">
    <property type="component" value="Unassembled WGS sequence"/>
</dbReference>
<dbReference type="InterPro" id="IPR017585">
    <property type="entry name" value="SAF_FlgA"/>
</dbReference>
<evidence type="ECO:0000259" key="4">
    <source>
        <dbReference type="SMART" id="SM00858"/>
    </source>
</evidence>
<dbReference type="Pfam" id="PF13144">
    <property type="entry name" value="ChapFlgA"/>
    <property type="match status" value="1"/>
</dbReference>
<accession>A0AAW9Q0T0</accession>
<dbReference type="RefSeq" id="WP_332288619.1">
    <property type="nucleotide sequence ID" value="NZ_JAZIBG010000019.1"/>
</dbReference>
<gene>
    <name evidence="5" type="primary">flgA</name>
    <name evidence="5" type="ORF">V4F39_07120</name>
</gene>
<dbReference type="GO" id="GO:0042597">
    <property type="term" value="C:periplasmic space"/>
    <property type="evidence" value="ECO:0007669"/>
    <property type="project" value="UniProtKB-SubCell"/>
</dbReference>
<evidence type="ECO:0000256" key="3">
    <source>
        <dbReference type="ARBA" id="ARBA00022764"/>
    </source>
</evidence>
<evidence type="ECO:0000313" key="6">
    <source>
        <dbReference type="Proteomes" id="UP001336250"/>
    </source>
</evidence>
<keyword evidence="5" id="KW-0969">Cilium</keyword>
<proteinExistence type="predicted"/>
<comment type="subcellular location">
    <subcellularLocation>
        <location evidence="1">Periplasm</location>
    </subcellularLocation>
</comment>
<dbReference type="Gene3D" id="2.30.30.760">
    <property type="match status" value="1"/>
</dbReference>
<dbReference type="SMART" id="SM00858">
    <property type="entry name" value="SAF"/>
    <property type="match status" value="1"/>
</dbReference>
<keyword evidence="6" id="KW-1185">Reference proteome</keyword>
<dbReference type="EMBL" id="JAZIBG010000019">
    <property type="protein sequence ID" value="MEF7613678.1"/>
    <property type="molecule type" value="Genomic_DNA"/>
</dbReference>
<dbReference type="AlphaFoldDB" id="A0AAW9Q0T0"/>
<dbReference type="InterPro" id="IPR013974">
    <property type="entry name" value="SAF"/>
</dbReference>
<keyword evidence="5" id="KW-0282">Flagellum</keyword>
<name>A0AAW9Q0T0_9BURK</name>
<dbReference type="PANTHER" id="PTHR36307:SF1">
    <property type="entry name" value="FLAGELLA BASAL BODY P-RING FORMATION PROTEIN FLGA"/>
    <property type="match status" value="1"/>
</dbReference>
<evidence type="ECO:0000256" key="1">
    <source>
        <dbReference type="ARBA" id="ARBA00004418"/>
    </source>
</evidence>
<protein>
    <submittedName>
        <fullName evidence="5">Flagellar basal body P-ring formation chaperone FlgA</fullName>
    </submittedName>
</protein>
<organism evidence="5 6">
    <name type="scientific">Aquincola agrisoli</name>
    <dbReference type="NCBI Taxonomy" id="3119538"/>
    <lineage>
        <taxon>Bacteria</taxon>
        <taxon>Pseudomonadati</taxon>
        <taxon>Pseudomonadota</taxon>
        <taxon>Betaproteobacteria</taxon>
        <taxon>Burkholderiales</taxon>
        <taxon>Sphaerotilaceae</taxon>
        <taxon>Aquincola</taxon>
    </lineage>
</organism>
<comment type="caution">
    <text evidence="5">The sequence shown here is derived from an EMBL/GenBank/DDBJ whole genome shotgun (WGS) entry which is preliminary data.</text>
</comment>
<dbReference type="InterPro" id="IPR041231">
    <property type="entry name" value="FlgA_N"/>
</dbReference>
<evidence type="ECO:0000313" key="5">
    <source>
        <dbReference type="EMBL" id="MEF7613678.1"/>
    </source>
</evidence>
<reference evidence="5 6" key="1">
    <citation type="submission" date="2024-02" db="EMBL/GenBank/DDBJ databases">
        <title>Genome sequence of Aquincola sp. MAHUQ-54.</title>
        <authorList>
            <person name="Huq M.A."/>
        </authorList>
    </citation>
    <scope>NUCLEOTIDE SEQUENCE [LARGE SCALE GENOMIC DNA]</scope>
    <source>
        <strain evidence="5 6">MAHUQ-54</strain>
    </source>
</reference>
<sequence length="261" mass="27467">MEQASFPAVDRPCRSAAAQRVRGAARALMLMLMLLAAWIALLAPAHAQQAPRGVDAALAGQVRELAAAASRAAVPGMRVEIGLGELDPRLRLAPCQQVQPYLPPGVRLWGKARIGLRCLQGPTRWNVYLPITVQVFAQSLVATRALATGTTLEIGDLAPAEIDIAAEGSPAVREAGIALGRTLARPLAAGDGLHQRDLRARQWFAAGEVVRVVAQGSGYRVAGEALAMSAGIEGQSVRVRTDSGRILSGVAVAERQVEITL</sequence>